<dbReference type="Proteomes" id="UP001157914">
    <property type="component" value="Unassembled WGS sequence"/>
</dbReference>
<sequence length="253" mass="28166">MEWTGRGVVLTTRKHGEADVILEVMSEDHGRHLGLVRGGRSKRQRPILQPGNELFLTWKARLSDHLGQFQIEPSNLRAGDLMLSGIGLAGLQHLAVLLRMMPERHPYPRLFGALEVVLNHITEPDTSAALLIRFELEVLRDLGAGLDFQSCAATGTQDDLAYVSPRSARAVSRDAGAPYHDKLLPLPSFLLPGQRQAGSELTWKDVDEGFRLTGFFLDRYSQEHGKPSGADTRSQLCAALQKEYRDAFPWNFA</sequence>
<comment type="similarity">
    <text evidence="1 7">Belongs to the RecO family.</text>
</comment>
<dbReference type="Gene3D" id="1.20.1440.120">
    <property type="entry name" value="Recombination protein O, C-terminal domain"/>
    <property type="match status" value="1"/>
</dbReference>
<dbReference type="PANTHER" id="PTHR33991:SF1">
    <property type="entry name" value="DNA REPAIR PROTEIN RECO"/>
    <property type="match status" value="1"/>
</dbReference>
<gene>
    <name evidence="7" type="primary">recO</name>
    <name evidence="9" type="ORF">SAMN06265374_2025</name>
</gene>
<evidence type="ECO:0000256" key="5">
    <source>
        <dbReference type="ARBA" id="ARBA00023204"/>
    </source>
</evidence>
<dbReference type="NCBIfam" id="TIGR00613">
    <property type="entry name" value="reco"/>
    <property type="match status" value="1"/>
</dbReference>
<dbReference type="SUPFAM" id="SSF50249">
    <property type="entry name" value="Nucleic acid-binding proteins"/>
    <property type="match status" value="1"/>
</dbReference>
<evidence type="ECO:0000256" key="4">
    <source>
        <dbReference type="ARBA" id="ARBA00023172"/>
    </source>
</evidence>
<name>A0ABY1NWJ1_9HYPH</name>
<evidence type="ECO:0000313" key="9">
    <source>
        <dbReference type="EMBL" id="SMP19355.1"/>
    </source>
</evidence>
<comment type="caution">
    <text evidence="9">The sequence shown here is derived from an EMBL/GenBank/DDBJ whole genome shotgun (WGS) entry which is preliminary data.</text>
</comment>
<dbReference type="InterPro" id="IPR022572">
    <property type="entry name" value="DNA_rep/recomb_RecO_N"/>
</dbReference>
<dbReference type="RefSeq" id="WP_208996937.1">
    <property type="nucleotide sequence ID" value="NZ_BAAAEA010000003.1"/>
</dbReference>
<dbReference type="Pfam" id="PF11967">
    <property type="entry name" value="RecO_N"/>
    <property type="match status" value="1"/>
</dbReference>
<dbReference type="InterPro" id="IPR012340">
    <property type="entry name" value="NA-bd_OB-fold"/>
</dbReference>
<keyword evidence="4 7" id="KW-0233">DNA recombination</keyword>
<dbReference type="PANTHER" id="PTHR33991">
    <property type="entry name" value="DNA REPAIR PROTEIN RECO"/>
    <property type="match status" value="1"/>
</dbReference>
<dbReference type="Pfam" id="PF02565">
    <property type="entry name" value="RecO_C"/>
    <property type="match status" value="1"/>
</dbReference>
<dbReference type="Gene3D" id="2.40.50.140">
    <property type="entry name" value="Nucleic acid-binding proteins"/>
    <property type="match status" value="1"/>
</dbReference>
<dbReference type="HAMAP" id="MF_00201">
    <property type="entry name" value="RecO"/>
    <property type="match status" value="1"/>
</dbReference>
<feature type="domain" description="DNA replication/recombination mediator RecO N-terminal" evidence="8">
    <location>
        <begin position="1"/>
        <end position="70"/>
    </location>
</feature>
<dbReference type="InterPro" id="IPR042242">
    <property type="entry name" value="RecO_C"/>
</dbReference>
<evidence type="ECO:0000256" key="7">
    <source>
        <dbReference type="HAMAP-Rule" id="MF_00201"/>
    </source>
</evidence>
<evidence type="ECO:0000256" key="2">
    <source>
        <dbReference type="ARBA" id="ARBA00021310"/>
    </source>
</evidence>
<evidence type="ECO:0000259" key="8">
    <source>
        <dbReference type="Pfam" id="PF11967"/>
    </source>
</evidence>
<evidence type="ECO:0000313" key="10">
    <source>
        <dbReference type="Proteomes" id="UP001157914"/>
    </source>
</evidence>
<accession>A0ABY1NWJ1</accession>
<protein>
    <recommendedName>
        <fullName evidence="2 7">DNA repair protein RecO</fullName>
    </recommendedName>
    <alternativeName>
        <fullName evidence="6 7">Recombination protein O</fullName>
    </alternativeName>
</protein>
<keyword evidence="10" id="KW-1185">Reference proteome</keyword>
<evidence type="ECO:0000256" key="3">
    <source>
        <dbReference type="ARBA" id="ARBA00022763"/>
    </source>
</evidence>
<dbReference type="InterPro" id="IPR003717">
    <property type="entry name" value="RecO"/>
</dbReference>
<keyword evidence="5 7" id="KW-0234">DNA repair</keyword>
<organism evidence="9 10">
    <name type="scientific">Roseibium denhamense</name>
    <dbReference type="NCBI Taxonomy" id="76305"/>
    <lineage>
        <taxon>Bacteria</taxon>
        <taxon>Pseudomonadati</taxon>
        <taxon>Pseudomonadota</taxon>
        <taxon>Alphaproteobacteria</taxon>
        <taxon>Hyphomicrobiales</taxon>
        <taxon>Stappiaceae</taxon>
        <taxon>Roseibium</taxon>
    </lineage>
</organism>
<keyword evidence="3 7" id="KW-0227">DNA damage</keyword>
<reference evidence="9 10" key="1">
    <citation type="submission" date="2017-05" db="EMBL/GenBank/DDBJ databases">
        <authorList>
            <person name="Varghese N."/>
            <person name="Submissions S."/>
        </authorList>
    </citation>
    <scope>NUCLEOTIDE SEQUENCE [LARGE SCALE GENOMIC DNA]</scope>
    <source>
        <strain evidence="9 10">DSM 15949</strain>
    </source>
</reference>
<proteinExistence type="inferred from homology"/>
<evidence type="ECO:0000256" key="1">
    <source>
        <dbReference type="ARBA" id="ARBA00007452"/>
    </source>
</evidence>
<evidence type="ECO:0000256" key="6">
    <source>
        <dbReference type="ARBA" id="ARBA00033409"/>
    </source>
</evidence>
<dbReference type="SUPFAM" id="SSF57863">
    <property type="entry name" value="ArfGap/RecO-like zinc finger"/>
    <property type="match status" value="1"/>
</dbReference>
<dbReference type="InterPro" id="IPR037278">
    <property type="entry name" value="ARFGAP/RecO"/>
</dbReference>
<dbReference type="EMBL" id="FXTT01000002">
    <property type="protein sequence ID" value="SMP19355.1"/>
    <property type="molecule type" value="Genomic_DNA"/>
</dbReference>
<comment type="function">
    <text evidence="7">Involved in DNA repair and RecF pathway recombination.</text>
</comment>